<dbReference type="Pfam" id="PF00005">
    <property type="entry name" value="ABC_tran"/>
    <property type="match status" value="1"/>
</dbReference>
<name>A0A9W5Y9H8_9FIRM</name>
<proteinExistence type="predicted"/>
<sequence length="354" mass="41074">MSILRFENVSREDGNTVLIDDISFTIDRGQCMSIKCTEEMSLTMMNMITSKIMPTKGEIIIDEKSPEDYFKKNNKNIGVIYKEEGFYDRLTVNDYLTFFNRLFNYKQKMKDVLTRFALLDIADSRINSLSYSEKKRISLARALINKPDLLLIQEPTLNLDRQSSRIIRENIVHMKSIGISILAFSVTLEDTILIDGDSYILNEKGLNIIENELENQKENDTDNDSITQIDISNENDETELPNIKIEKIPTKIDDKIILFNPMEIDYIETIDGSCYLNVGTEKFQCSLTLSSLEKRLKHIGFFRCHRSYLVNLQRVREVITWTRNSYSLILDDKNKSSIPLSKGRMEELKQILNI</sequence>
<dbReference type="GO" id="GO:0005524">
    <property type="term" value="F:ATP binding"/>
    <property type="evidence" value="ECO:0007669"/>
    <property type="project" value="InterPro"/>
</dbReference>
<dbReference type="PANTHER" id="PTHR43038:SF3">
    <property type="entry name" value="ABC TRANSPORTER G FAMILY MEMBER 20 ISOFORM X1"/>
    <property type="match status" value="1"/>
</dbReference>
<evidence type="ECO:0000259" key="1">
    <source>
        <dbReference type="PROSITE" id="PS50893"/>
    </source>
</evidence>
<dbReference type="InterPro" id="IPR003439">
    <property type="entry name" value="ABC_transporter-like_ATP-bd"/>
</dbReference>
<protein>
    <submittedName>
        <fullName evidence="3">ABC transporter</fullName>
    </submittedName>
</protein>
<dbReference type="AlphaFoldDB" id="A0A9W5Y9H8"/>
<dbReference type="PROSITE" id="PS50893">
    <property type="entry name" value="ABC_TRANSPORTER_2"/>
    <property type="match status" value="1"/>
</dbReference>
<dbReference type="Pfam" id="PF04397">
    <property type="entry name" value="LytTR"/>
    <property type="match status" value="1"/>
</dbReference>
<dbReference type="SUPFAM" id="SSF52540">
    <property type="entry name" value="P-loop containing nucleoside triphosphate hydrolases"/>
    <property type="match status" value="1"/>
</dbReference>
<dbReference type="PANTHER" id="PTHR43038">
    <property type="entry name" value="ATP-BINDING CASSETTE, SUB-FAMILY H, MEMBER 1"/>
    <property type="match status" value="1"/>
</dbReference>
<dbReference type="InterPro" id="IPR027417">
    <property type="entry name" value="P-loop_NTPase"/>
</dbReference>
<dbReference type="Proteomes" id="UP001144256">
    <property type="component" value="Unassembled WGS sequence"/>
</dbReference>
<dbReference type="Gene3D" id="2.40.50.1020">
    <property type="entry name" value="LytTr DNA-binding domain"/>
    <property type="match status" value="1"/>
</dbReference>
<dbReference type="PIRSF" id="PIRSF036612">
    <property type="entry name" value="ABC_ATP_LytTR"/>
    <property type="match status" value="1"/>
</dbReference>
<feature type="domain" description="ABC transporter" evidence="1">
    <location>
        <begin position="4"/>
        <end position="229"/>
    </location>
</feature>
<gene>
    <name evidence="3" type="ORF">SH1V18_07480</name>
</gene>
<evidence type="ECO:0000259" key="2">
    <source>
        <dbReference type="PROSITE" id="PS50930"/>
    </source>
</evidence>
<feature type="domain" description="HTH LytTR-type" evidence="2">
    <location>
        <begin position="248"/>
        <end position="354"/>
    </location>
</feature>
<keyword evidence="4" id="KW-1185">Reference proteome</keyword>
<dbReference type="GO" id="GO:0016887">
    <property type="term" value="F:ATP hydrolysis activity"/>
    <property type="evidence" value="ECO:0007669"/>
    <property type="project" value="InterPro"/>
</dbReference>
<evidence type="ECO:0000313" key="4">
    <source>
        <dbReference type="Proteomes" id="UP001144256"/>
    </source>
</evidence>
<organism evidence="3 4">
    <name type="scientific">Vallitalea longa</name>
    <dbReference type="NCBI Taxonomy" id="2936439"/>
    <lineage>
        <taxon>Bacteria</taxon>
        <taxon>Bacillati</taxon>
        <taxon>Bacillota</taxon>
        <taxon>Clostridia</taxon>
        <taxon>Lachnospirales</taxon>
        <taxon>Vallitaleaceae</taxon>
        <taxon>Vallitalea</taxon>
    </lineage>
</organism>
<dbReference type="PROSITE" id="PS50930">
    <property type="entry name" value="HTH_LYTTR"/>
    <property type="match status" value="1"/>
</dbReference>
<dbReference type="RefSeq" id="WP_281812382.1">
    <property type="nucleotide sequence ID" value="NZ_BRLB01000001.1"/>
</dbReference>
<dbReference type="InterPro" id="IPR007492">
    <property type="entry name" value="LytTR_DNA-bd_dom"/>
</dbReference>
<dbReference type="InterPro" id="IPR012046">
    <property type="entry name" value="LytTR_ABC"/>
</dbReference>
<dbReference type="SMART" id="SM00850">
    <property type="entry name" value="LytTR"/>
    <property type="match status" value="1"/>
</dbReference>
<reference evidence="3" key="1">
    <citation type="submission" date="2022-06" db="EMBL/GenBank/DDBJ databases">
        <title>Vallitalea longa sp. nov., an anaerobic bacterium isolated from marine sediment.</title>
        <authorList>
            <person name="Hirano S."/>
            <person name="Terahara T."/>
            <person name="Mori K."/>
            <person name="Hamada M."/>
            <person name="Matsumoto R."/>
            <person name="Kobayashi T."/>
        </authorList>
    </citation>
    <scope>NUCLEOTIDE SEQUENCE</scope>
    <source>
        <strain evidence="3">SH18-1</strain>
    </source>
</reference>
<dbReference type="Gene3D" id="3.40.50.300">
    <property type="entry name" value="P-loop containing nucleotide triphosphate hydrolases"/>
    <property type="match status" value="1"/>
</dbReference>
<accession>A0A9W5Y9H8</accession>
<dbReference type="EMBL" id="BRLB01000001">
    <property type="protein sequence ID" value="GKX28268.1"/>
    <property type="molecule type" value="Genomic_DNA"/>
</dbReference>
<comment type="caution">
    <text evidence="3">The sequence shown here is derived from an EMBL/GenBank/DDBJ whole genome shotgun (WGS) entry which is preliminary data.</text>
</comment>
<dbReference type="GO" id="GO:0003677">
    <property type="term" value="F:DNA binding"/>
    <property type="evidence" value="ECO:0007669"/>
    <property type="project" value="InterPro"/>
</dbReference>
<evidence type="ECO:0000313" key="3">
    <source>
        <dbReference type="EMBL" id="GKX28268.1"/>
    </source>
</evidence>